<dbReference type="Proteomes" id="UP000316167">
    <property type="component" value="Unassembled WGS sequence"/>
</dbReference>
<dbReference type="SUPFAM" id="SSF82771">
    <property type="entry name" value="GIY-YIG endonuclease"/>
    <property type="match status" value="1"/>
</dbReference>
<accession>A0A562SJJ1</accession>
<comment type="similarity">
    <text evidence="1">Belongs to the UPF0213 family.</text>
</comment>
<keyword evidence="3" id="KW-0378">Hydrolase</keyword>
<dbReference type="PANTHER" id="PTHR34477">
    <property type="entry name" value="UPF0213 PROTEIN YHBQ"/>
    <property type="match status" value="1"/>
</dbReference>
<evidence type="ECO:0000313" key="3">
    <source>
        <dbReference type="EMBL" id="TWI81439.1"/>
    </source>
</evidence>
<protein>
    <submittedName>
        <fullName evidence="3">Putative endonuclease</fullName>
    </submittedName>
</protein>
<gene>
    <name evidence="3" type="ORF">IQ13_2457</name>
</gene>
<reference evidence="3 4" key="1">
    <citation type="journal article" date="2015" name="Stand. Genomic Sci.">
        <title>Genomic Encyclopedia of Bacterial and Archaeal Type Strains, Phase III: the genomes of soil and plant-associated and newly described type strains.</title>
        <authorList>
            <person name="Whitman W.B."/>
            <person name="Woyke T."/>
            <person name="Klenk H.P."/>
            <person name="Zhou Y."/>
            <person name="Lilburn T.G."/>
            <person name="Beck B.J."/>
            <person name="De Vos P."/>
            <person name="Vandamme P."/>
            <person name="Eisen J.A."/>
            <person name="Garrity G."/>
            <person name="Hugenholtz P."/>
            <person name="Kyrpides N.C."/>
        </authorList>
    </citation>
    <scope>NUCLEOTIDE SEQUENCE [LARGE SCALE GENOMIC DNA]</scope>
    <source>
        <strain evidence="3 4">CGMCC 1.7271</strain>
    </source>
</reference>
<dbReference type="CDD" id="cd10448">
    <property type="entry name" value="GIY-YIG_unchar_3"/>
    <property type="match status" value="1"/>
</dbReference>
<organism evidence="3 4">
    <name type="scientific">Lacibacter cauensis</name>
    <dbReference type="NCBI Taxonomy" id="510947"/>
    <lineage>
        <taxon>Bacteria</taxon>
        <taxon>Pseudomonadati</taxon>
        <taxon>Bacteroidota</taxon>
        <taxon>Chitinophagia</taxon>
        <taxon>Chitinophagales</taxon>
        <taxon>Chitinophagaceae</taxon>
        <taxon>Lacibacter</taxon>
    </lineage>
</organism>
<dbReference type="EMBL" id="VLLE01000004">
    <property type="protein sequence ID" value="TWI81439.1"/>
    <property type="molecule type" value="Genomic_DNA"/>
</dbReference>
<dbReference type="Pfam" id="PF01541">
    <property type="entry name" value="GIY-YIG"/>
    <property type="match status" value="1"/>
</dbReference>
<evidence type="ECO:0000259" key="2">
    <source>
        <dbReference type="PROSITE" id="PS50164"/>
    </source>
</evidence>
<sequence length="99" mass="11998">MAHGGSVYIMTNILRTVVYIGVTSELRTRILQHREHYFKGSFTDKYNCTICVYYENFSRIEEAIAREKELKKWNRTKKNELITLFNSQWIDLWTEIEKW</sequence>
<dbReference type="AlphaFoldDB" id="A0A562SJJ1"/>
<dbReference type="PANTHER" id="PTHR34477:SF5">
    <property type="entry name" value="BSL5627 PROTEIN"/>
    <property type="match status" value="1"/>
</dbReference>
<keyword evidence="3" id="KW-0255">Endonuclease</keyword>
<dbReference type="OrthoDB" id="1495241at2"/>
<name>A0A562SJJ1_9BACT</name>
<dbReference type="SMART" id="SM00465">
    <property type="entry name" value="GIYc"/>
    <property type="match status" value="1"/>
</dbReference>
<keyword evidence="4" id="KW-1185">Reference proteome</keyword>
<feature type="domain" description="GIY-YIG" evidence="2">
    <location>
        <begin position="3"/>
        <end position="80"/>
    </location>
</feature>
<dbReference type="GO" id="GO:0004519">
    <property type="term" value="F:endonuclease activity"/>
    <property type="evidence" value="ECO:0007669"/>
    <property type="project" value="UniProtKB-KW"/>
</dbReference>
<keyword evidence="3" id="KW-0540">Nuclease</keyword>
<evidence type="ECO:0000313" key="4">
    <source>
        <dbReference type="Proteomes" id="UP000316167"/>
    </source>
</evidence>
<proteinExistence type="inferred from homology"/>
<dbReference type="InterPro" id="IPR000305">
    <property type="entry name" value="GIY-YIG_endonuc"/>
</dbReference>
<dbReference type="PROSITE" id="PS50164">
    <property type="entry name" value="GIY_YIG"/>
    <property type="match status" value="1"/>
</dbReference>
<comment type="caution">
    <text evidence="3">The sequence shown here is derived from an EMBL/GenBank/DDBJ whole genome shotgun (WGS) entry which is preliminary data.</text>
</comment>
<dbReference type="Gene3D" id="3.40.1440.10">
    <property type="entry name" value="GIY-YIG endonuclease"/>
    <property type="match status" value="1"/>
</dbReference>
<evidence type="ECO:0000256" key="1">
    <source>
        <dbReference type="ARBA" id="ARBA00007435"/>
    </source>
</evidence>
<dbReference type="RefSeq" id="WP_144886637.1">
    <property type="nucleotide sequence ID" value="NZ_VLLE01000004.1"/>
</dbReference>
<dbReference type="InterPro" id="IPR050190">
    <property type="entry name" value="UPF0213_domain"/>
</dbReference>
<dbReference type="InterPro" id="IPR035901">
    <property type="entry name" value="GIY-YIG_endonuc_sf"/>
</dbReference>